<feature type="region of interest" description="Disordered" evidence="5">
    <location>
        <begin position="609"/>
        <end position="652"/>
    </location>
</feature>
<dbReference type="GO" id="GO:0003824">
    <property type="term" value="F:catalytic activity"/>
    <property type="evidence" value="ECO:0007669"/>
    <property type="project" value="UniProtKB-ARBA"/>
</dbReference>
<feature type="region of interest" description="Disordered" evidence="5">
    <location>
        <begin position="1"/>
        <end position="21"/>
    </location>
</feature>
<dbReference type="InterPro" id="IPR025157">
    <property type="entry name" value="Hemagglutinin_rpt"/>
</dbReference>
<evidence type="ECO:0000256" key="5">
    <source>
        <dbReference type="SAM" id="MobiDB-lite"/>
    </source>
</evidence>
<accession>A0AAJ6GX87</accession>
<dbReference type="InterPro" id="IPR006914">
    <property type="entry name" value="VENN_dom"/>
</dbReference>
<sequence>MANLNIRGAQAAPTGPGRGSVGGAANVSVDAAGRIIATVTQAANGNVGGAVNNVANNGPVNGARGVTAAGGSPDRIVMGTPDTRAPTGSLFTLRPASSHYLVETDPQFADYRSWLGSDYLLSQMGYSADTLQKRLGDGYYEQKLVREQIGQLTGRRFLEGYKSDEAQYQALLDAGATIGKAWNLRPGIALTQAQMAQLTSDIVWLVEQTVTLPDGSTTTALVPQVYLRLRPGDLEAGGALLAGANVDVTLAGGLKNTGTIAGRQLVSIDAGRIAHLGGSISGDQVGLRSASDIRIEGASVTAVDALSVQAAGDVTVASTVETLQGGGFHQYSTTQIQRVAGLYVTGTHGNGVLSVVAGHDVNLQAAQIRNAGTDGVTQLVAGNTLNVGTQTLSHSTDTTANERNFQRSSDITHLGTTVQGAGSVVLAAGNDLTLTAAQVGAGKSLALQAGRDINSQAAVDSSTSASSTVTKSNSLATSSYDESVRGTQLGAGDTIVMQAGRDLTLASTAVASQTGGIAVAAGHDIKLLSTQEQHDAVVDQQTRKKSTFSSQKTTTHDEWHDSLAIGSSLSGKTVNVVAGNDLAVVGSTVRADGDVRVAAGNNIIIESAQDTSSEAHSVRQKKSGLTGSSGGGVASVGYAKSSSDSQESTRTVTQVASSVGSTDGNLVVSAGNQLTIAGSDLGAGKDLTVAAKDIALLARQDTVDHQASQSSKSSGFSVGVTYDPGASYRSARDSTTKNMVDTGSTMSKISRNAEGAAAGTMAAITPVVIQASSHRSNAAQTASTSDARVSQLAAGGNLTLLASDGSITSQGTQMSAEGNAVLLASKDIVFDIAHNTQSSGNASTGKGWGFNNAAGLPYGNYNQQGTGNGKTDTITGTQLSVGGNASLSTTQGDISLTASNIAAQGNVSMRAAGDLTIQSGQDLLGNANQSTSKGIGTVVISDTERFAGYNKKDHTDDNAQVSQVASNVGSLGGNVSLTAGGTYTQSASNVVAAKDVDITAASIQLLTANTSSSASQQDDDLKIGAFARIKSPLIDLINNVDDARKSDGRLGAMQGMAAAANAYQSASAISSMAGGAGSGSLLSVEAGVGFSTNESSFNSSSQISQGSTITGGGNVSLKTTEGDLHIVQGNIKAGDTLRLDAARDLVLEAGNSSNTEQSKGSNAGFEVGVGASVGAQTGVYAYVQASAGSHKSNVDGSTWQNTQLAGQNIVFKSEGDTTLRGAVVKGDRIDAQVGGDLTIESLQDKLDIQSKESSVGGRVQISAGTAWDASGYASGAKANGNYLGVVEQSGLFAGNGGYHVTAGKVNLIGGAIASTNAAASELTADALTFTDLKNQMDYSASSGSISGGFGSTGNQTDANGNPIQRTAGEQSSDIGNNIANSNYGKANTGSFMPGVPMSESGSDTTYTRATLTEGTIRIGGKTTTAAATGINTDASAAHEAVATLPDVRKILGEQQAMAAAAGTVMATGKQIGDDIAASAESKARAIEAQYKEGLETDDERNRFAALTPAQRESELLQNTPDYRAAYESKQQWGVGGDYSRALQAVTTALVGSVSGQGAGQVATNALAPYAAQLIGKTFDQNHGSDPNAVLQGLSHAVLGAVLAQVNGGSIAGGALAGAGGELGAKYLTQTLYGDDPRAIDPVTGKFNPNLLPEQDKQMIVALSQAAGAIAGGMTGGQLNDALVGSGIAGNAVENNYLSKNDVKIISEKLKQCAATDTQCRDAVVMEAKQLSAANDAKLKACDTVDCVNAIIHQIFGGARDFGDLYAADQSKDNKGKLAFGAISDMETNSLLLAANMAAGLPIYLNSNIDKDTFLANVESFKYTPGKPGTSYQSYYSDYEDYVGSTKQLRLNFQVQHPLSS</sequence>
<keyword evidence="2" id="KW-0800">Toxin</keyword>
<gene>
    <name evidence="7" type="ORF">QN060_21580</name>
</gene>
<feature type="region of interest" description="Disordered" evidence="5">
    <location>
        <begin position="457"/>
        <end position="482"/>
    </location>
</feature>
<evidence type="ECO:0000256" key="4">
    <source>
        <dbReference type="ARBA" id="ARBA00023026"/>
    </source>
</evidence>
<dbReference type="EMBL" id="CP127225">
    <property type="protein sequence ID" value="WIX08714.1"/>
    <property type="molecule type" value="Genomic_DNA"/>
</dbReference>
<comment type="subcellular location">
    <subcellularLocation>
        <location evidence="1">Target cell</location>
        <location evidence="1">Target cell cytoplasm</location>
    </subcellularLocation>
</comment>
<dbReference type="Pfam" id="PF13332">
    <property type="entry name" value="Fil_haemagg_2"/>
    <property type="match status" value="6"/>
</dbReference>
<feature type="compositionally biased region" description="Low complexity" evidence="5">
    <location>
        <begin position="457"/>
        <end position="474"/>
    </location>
</feature>
<dbReference type="GO" id="GO:0090729">
    <property type="term" value="F:toxin activity"/>
    <property type="evidence" value="ECO:0007669"/>
    <property type="project" value="UniProtKB-KW"/>
</dbReference>
<dbReference type="Proteomes" id="UP001228059">
    <property type="component" value="Chromosome"/>
</dbReference>
<evidence type="ECO:0000313" key="8">
    <source>
        <dbReference type="Proteomes" id="UP001228059"/>
    </source>
</evidence>
<keyword evidence="4" id="KW-0843">Virulence</keyword>
<reference evidence="7 8" key="1">
    <citation type="submission" date="2023-05" db="EMBL/GenBank/DDBJ databases">
        <title>Complete Genome Resource of Xanthomonas oryzae pv. leersiae Strain YNJC Isolated From Plateau Japonica Rice in Southwest China.</title>
        <authorList>
            <person name="Aa X."/>
            <person name="Mei L."/>
            <person name="Liu P."/>
            <person name="Yang Y."/>
            <person name="Tang C."/>
            <person name="Zhang F."/>
            <person name="Dong C."/>
            <person name="Wang B."/>
            <person name="Chen X."/>
            <person name="Dai L."/>
        </authorList>
    </citation>
    <scope>NUCLEOTIDE SEQUENCE [LARGE SCALE GENOMIC DNA]</scope>
    <source>
        <strain evidence="7 8">YNJC</strain>
    </source>
</reference>
<keyword evidence="3" id="KW-1266">Target cell cytoplasm</keyword>
<dbReference type="Pfam" id="PF04829">
    <property type="entry name" value="PT-VENN"/>
    <property type="match status" value="1"/>
</dbReference>
<evidence type="ECO:0000259" key="6">
    <source>
        <dbReference type="Pfam" id="PF04829"/>
    </source>
</evidence>
<proteinExistence type="predicted"/>
<evidence type="ECO:0000256" key="3">
    <source>
        <dbReference type="ARBA" id="ARBA00022913"/>
    </source>
</evidence>
<evidence type="ECO:0000256" key="2">
    <source>
        <dbReference type="ARBA" id="ARBA00022656"/>
    </source>
</evidence>
<organism evidence="7 8">
    <name type="scientific">Xanthomonas oryzae pv. leersiae</name>
    <dbReference type="NCBI Taxonomy" id="3112258"/>
    <lineage>
        <taxon>Bacteria</taxon>
        <taxon>Pseudomonadati</taxon>
        <taxon>Pseudomonadota</taxon>
        <taxon>Gammaproteobacteria</taxon>
        <taxon>Lysobacterales</taxon>
        <taxon>Lysobacteraceae</taxon>
        <taxon>Xanthomonas</taxon>
    </lineage>
</organism>
<name>A0AAJ6GX87_9XANT</name>
<evidence type="ECO:0000256" key="1">
    <source>
        <dbReference type="ARBA" id="ARBA00004219"/>
    </source>
</evidence>
<protein>
    <submittedName>
        <fullName evidence="7">Hemagglutinin repeat-containing protein</fullName>
    </submittedName>
</protein>
<evidence type="ECO:0000313" key="7">
    <source>
        <dbReference type="EMBL" id="WIX08714.1"/>
    </source>
</evidence>
<feature type="domain" description="VENN motif-containing" evidence="6">
    <location>
        <begin position="1649"/>
        <end position="1699"/>
    </location>
</feature>